<dbReference type="GO" id="GO:0009394">
    <property type="term" value="P:2'-deoxyribonucleotide metabolic process"/>
    <property type="evidence" value="ECO:0007669"/>
    <property type="project" value="InterPro"/>
</dbReference>
<evidence type="ECO:0000259" key="1">
    <source>
        <dbReference type="Pfam" id="PF06559"/>
    </source>
</evidence>
<dbReference type="Proteomes" id="UP000178302">
    <property type="component" value="Unassembled WGS sequence"/>
</dbReference>
<dbReference type="Gene3D" id="2.70.40.10">
    <property type="match status" value="2"/>
</dbReference>
<reference evidence="3 4" key="1">
    <citation type="journal article" date="2016" name="Nat. Commun.">
        <title>Thousands of microbial genomes shed light on interconnected biogeochemical processes in an aquifer system.</title>
        <authorList>
            <person name="Anantharaman K."/>
            <person name="Brown C.T."/>
            <person name="Hug L.A."/>
            <person name="Sharon I."/>
            <person name="Castelle C.J."/>
            <person name="Probst A.J."/>
            <person name="Thomas B.C."/>
            <person name="Singh A."/>
            <person name="Wilkins M.J."/>
            <person name="Karaoz U."/>
            <person name="Brodie E.L."/>
            <person name="Williams K.H."/>
            <person name="Hubbard S.S."/>
            <person name="Banfield J.F."/>
        </authorList>
    </citation>
    <scope>NUCLEOTIDE SEQUENCE [LARGE SCALE GENOMIC DNA]</scope>
</reference>
<dbReference type="NCBIfam" id="NF005734">
    <property type="entry name" value="PRK07559.1"/>
    <property type="match status" value="1"/>
</dbReference>
<sequence>MILAYQDLYDAIFGVQPIIKTKSGVEGRIQPSSFDCVLGDRAYRVTSSFLPKENETVMAAIERNYLFDFKLKETGSIFEPYCPYIIPLLEELDLPSGWACYSSPKSSIGRIDLFVRMLSDGCGQYDRTVEGYKGRLFLEVVSLSFVLAVAPNLSLNQIRISTAESPEILKNEEIVLAHSKYGIVFSQEGKILPPDKITIENQSVFLSLDLSKDTVGYRAKKCPNKVMYLCGGEKNLKEDFFEPISQKKGESLTLFRKGESLTLFPENFYLLASCERVRVPPEFCGTLIPYSVSQGEMRAHYAGYFDNGFGYGQGEWPGATAVFEVRVHSVPFRFTHGQFLGRMTYERSLHIPALIYGHEKLGSHYTSTGPKLGKYIKGEW</sequence>
<dbReference type="InterPro" id="IPR036157">
    <property type="entry name" value="dUTPase-like_sf"/>
</dbReference>
<dbReference type="PANTHER" id="PTHR42680:SF3">
    <property type="entry name" value="DCTP DEAMINASE"/>
    <property type="match status" value="1"/>
</dbReference>
<dbReference type="InterPro" id="IPR010550">
    <property type="entry name" value="DCD_N"/>
</dbReference>
<dbReference type="SUPFAM" id="SSF51283">
    <property type="entry name" value="dUTPase-like"/>
    <property type="match status" value="2"/>
</dbReference>
<dbReference type="InterPro" id="IPR053811">
    <property type="entry name" value="DCD_C"/>
</dbReference>
<protein>
    <recommendedName>
        <fullName evidence="5">2'-deoxycytidine 5'-triphosphate deaminase</fullName>
    </recommendedName>
</protein>
<evidence type="ECO:0008006" key="5">
    <source>
        <dbReference type="Google" id="ProtNLM"/>
    </source>
</evidence>
<feature type="domain" description="2'-deoxycytidine 5'-triphosphate deaminase C-terminal" evidence="2">
    <location>
        <begin position="192"/>
        <end position="375"/>
    </location>
</feature>
<name>A0A1G2LU03_9BACT</name>
<dbReference type="GO" id="GO:0015949">
    <property type="term" value="P:nucleobase-containing small molecule interconversion"/>
    <property type="evidence" value="ECO:0007669"/>
    <property type="project" value="TreeGrafter"/>
</dbReference>
<dbReference type="EMBL" id="MHQZ01000012">
    <property type="protein sequence ID" value="OHA14342.1"/>
    <property type="molecule type" value="Genomic_DNA"/>
</dbReference>
<evidence type="ECO:0000313" key="4">
    <source>
        <dbReference type="Proteomes" id="UP000178302"/>
    </source>
</evidence>
<dbReference type="AlphaFoldDB" id="A0A1G2LU03"/>
<dbReference type="Pfam" id="PF06559">
    <property type="entry name" value="DCD_N"/>
    <property type="match status" value="1"/>
</dbReference>
<dbReference type="Pfam" id="PF22569">
    <property type="entry name" value="DCD_C"/>
    <property type="match status" value="1"/>
</dbReference>
<dbReference type="PANTHER" id="PTHR42680">
    <property type="entry name" value="DCTP DEAMINASE"/>
    <property type="match status" value="1"/>
</dbReference>
<evidence type="ECO:0000313" key="3">
    <source>
        <dbReference type="EMBL" id="OHA14342.1"/>
    </source>
</evidence>
<dbReference type="GO" id="GO:0008829">
    <property type="term" value="F:dCTP deaminase activity"/>
    <property type="evidence" value="ECO:0007669"/>
    <property type="project" value="InterPro"/>
</dbReference>
<organism evidence="3 4">
    <name type="scientific">Candidatus Tagabacteria bacterium RIFCSPLOWO2_01_FULL_39_11</name>
    <dbReference type="NCBI Taxonomy" id="1802295"/>
    <lineage>
        <taxon>Bacteria</taxon>
        <taxon>Candidatus Tagaibacteriota</taxon>
    </lineage>
</organism>
<comment type="caution">
    <text evidence="3">The sequence shown here is derived from an EMBL/GenBank/DDBJ whole genome shotgun (WGS) entry which is preliminary data.</text>
</comment>
<feature type="domain" description="2'-deoxycytidine 5'-triphosphate deaminase N-terminal" evidence="1">
    <location>
        <begin position="13"/>
        <end position="162"/>
    </location>
</feature>
<evidence type="ECO:0000259" key="2">
    <source>
        <dbReference type="Pfam" id="PF22569"/>
    </source>
</evidence>
<accession>A0A1G2LU03</accession>
<gene>
    <name evidence="3" type="ORF">A2909_02550</name>
</gene>
<proteinExistence type="predicted"/>